<dbReference type="InterPro" id="IPR057230">
    <property type="entry name" value="DUF7908"/>
</dbReference>
<name>W9VWL4_9EURO</name>
<dbReference type="VEuPathDB" id="FungiDB:A1O7_04218"/>
<keyword evidence="4" id="KW-1185">Reference proteome</keyword>
<evidence type="ECO:0000313" key="4">
    <source>
        <dbReference type="Proteomes" id="UP000019473"/>
    </source>
</evidence>
<dbReference type="GeneID" id="19178806"/>
<evidence type="ECO:0000313" key="3">
    <source>
        <dbReference type="EMBL" id="EXJ60068.1"/>
    </source>
</evidence>
<dbReference type="eggNOG" id="ENOG502RZBP">
    <property type="taxonomic scope" value="Eukaryota"/>
</dbReference>
<evidence type="ECO:0000256" key="1">
    <source>
        <dbReference type="SAM" id="MobiDB-lite"/>
    </source>
</evidence>
<dbReference type="Proteomes" id="UP000019473">
    <property type="component" value="Unassembled WGS sequence"/>
</dbReference>
<feature type="compositionally biased region" description="Low complexity" evidence="1">
    <location>
        <begin position="103"/>
        <end position="138"/>
    </location>
</feature>
<feature type="compositionally biased region" description="Low complexity" evidence="1">
    <location>
        <begin position="341"/>
        <end position="380"/>
    </location>
</feature>
<sequence length="471" mass="47110">MASVSAQALSTVTYGPSGPCPVPSVTSVVVVQAGYYSSFFQSASSIVNLWGNSNTVMINNAPTTYITNTYISTTIISTISTTVVNPSTTGASSSGADVGPILTGGSSSTTPAPSASMTPVPPSSSTSLGPSSTSSPIFTPVPPPQTTPAPAPVLTSTSVDASGNTVLVEVTQTPLALGEGLPSGTITDLPASLAENGVIVGVAVGNLGAKVKRQAPAGPTAGAVLSGEEGGAALACDVASRFFLEQGQLTDGTDVVGRNTTDSSALLTPDPDSNNVTTVLSFVDGILNWDTADQGVATFYQCGDAKVYAGFPNPPREDCYVVTLGGIAATACPVPLRNEADTSTSSDVPSSTPAPSDVSSTTAVDMTTTTDSGVSSTVAQTTSPVVASSTSAGTSATSATGGPIAPGNIPVIIGSYYHRTIDFISWSCGSVELFLRGSGAVGFLRNRGPALKLFERDKSAIELACCHSGAI</sequence>
<organism evidence="3 4">
    <name type="scientific">Cladophialophora yegresii CBS 114405</name>
    <dbReference type="NCBI Taxonomy" id="1182544"/>
    <lineage>
        <taxon>Eukaryota</taxon>
        <taxon>Fungi</taxon>
        <taxon>Dikarya</taxon>
        <taxon>Ascomycota</taxon>
        <taxon>Pezizomycotina</taxon>
        <taxon>Eurotiomycetes</taxon>
        <taxon>Chaetothyriomycetidae</taxon>
        <taxon>Chaetothyriales</taxon>
        <taxon>Herpotrichiellaceae</taxon>
        <taxon>Cladophialophora</taxon>
    </lineage>
</organism>
<reference evidence="3 4" key="1">
    <citation type="submission" date="2013-03" db="EMBL/GenBank/DDBJ databases">
        <title>The Genome Sequence of Cladophialophora yegresii CBS 114405.</title>
        <authorList>
            <consortium name="The Broad Institute Genomics Platform"/>
            <person name="Cuomo C."/>
            <person name="de Hoog S."/>
            <person name="Gorbushina A."/>
            <person name="Walker B."/>
            <person name="Young S.K."/>
            <person name="Zeng Q."/>
            <person name="Gargeya S."/>
            <person name="Fitzgerald M."/>
            <person name="Haas B."/>
            <person name="Abouelleil A."/>
            <person name="Allen A.W."/>
            <person name="Alvarado L."/>
            <person name="Arachchi H.M."/>
            <person name="Berlin A.M."/>
            <person name="Chapman S.B."/>
            <person name="Gainer-Dewar J."/>
            <person name="Goldberg J."/>
            <person name="Griggs A."/>
            <person name="Gujja S."/>
            <person name="Hansen M."/>
            <person name="Howarth C."/>
            <person name="Imamovic A."/>
            <person name="Ireland A."/>
            <person name="Larimer J."/>
            <person name="McCowan C."/>
            <person name="Murphy C."/>
            <person name="Pearson M."/>
            <person name="Poon T.W."/>
            <person name="Priest M."/>
            <person name="Roberts A."/>
            <person name="Saif S."/>
            <person name="Shea T."/>
            <person name="Sisk P."/>
            <person name="Sykes S."/>
            <person name="Wortman J."/>
            <person name="Nusbaum C."/>
            <person name="Birren B."/>
        </authorList>
    </citation>
    <scope>NUCLEOTIDE SEQUENCE [LARGE SCALE GENOMIC DNA]</scope>
    <source>
        <strain evidence="3 4">CBS 114405</strain>
    </source>
</reference>
<protein>
    <recommendedName>
        <fullName evidence="2">DUF7908 domain-containing protein</fullName>
    </recommendedName>
</protein>
<dbReference type="RefSeq" id="XP_007756421.1">
    <property type="nucleotide sequence ID" value="XM_007758231.1"/>
</dbReference>
<feature type="region of interest" description="Disordered" evidence="1">
    <location>
        <begin position="87"/>
        <end position="157"/>
    </location>
</feature>
<dbReference type="HOGENOM" id="CLU_580018_0_0_1"/>
<dbReference type="Pfam" id="PF25485">
    <property type="entry name" value="DUF7908"/>
    <property type="match status" value="1"/>
</dbReference>
<accession>W9VWL4</accession>
<feature type="region of interest" description="Disordered" evidence="1">
    <location>
        <begin position="339"/>
        <end position="380"/>
    </location>
</feature>
<dbReference type="EMBL" id="AMGW01000003">
    <property type="protein sequence ID" value="EXJ60068.1"/>
    <property type="molecule type" value="Genomic_DNA"/>
</dbReference>
<dbReference type="AlphaFoldDB" id="W9VWL4"/>
<feature type="domain" description="DUF7908" evidence="2">
    <location>
        <begin position="226"/>
        <end position="325"/>
    </location>
</feature>
<proteinExistence type="predicted"/>
<dbReference type="STRING" id="1182544.W9VWL4"/>
<evidence type="ECO:0000259" key="2">
    <source>
        <dbReference type="Pfam" id="PF25485"/>
    </source>
</evidence>
<gene>
    <name evidence="3" type="ORF">A1O7_04218</name>
</gene>
<comment type="caution">
    <text evidence="3">The sequence shown here is derived from an EMBL/GenBank/DDBJ whole genome shotgun (WGS) entry which is preliminary data.</text>
</comment>
<dbReference type="OrthoDB" id="4161711at2759"/>
<feature type="compositionally biased region" description="Pro residues" evidence="1">
    <location>
        <begin position="139"/>
        <end position="151"/>
    </location>
</feature>